<dbReference type="InterPro" id="IPR000362">
    <property type="entry name" value="Fumarate_lyase_fam"/>
</dbReference>
<dbReference type="PANTHER" id="PTHR42696:SF2">
    <property type="entry name" value="ASPARTATE AMMONIA-LYASE"/>
    <property type="match status" value="1"/>
</dbReference>
<protein>
    <submittedName>
        <fullName evidence="2">Aspartate ammonia-lyase</fullName>
    </submittedName>
</protein>
<dbReference type="InterPro" id="IPR051546">
    <property type="entry name" value="Aspartate_Ammonia-Lyase"/>
</dbReference>
<dbReference type="NCBIfam" id="NF008909">
    <property type="entry name" value="PRK12273.1"/>
    <property type="match status" value="1"/>
</dbReference>
<dbReference type="Pfam" id="PF00206">
    <property type="entry name" value="Lyase_1"/>
    <property type="match status" value="1"/>
</dbReference>
<dbReference type="InterPro" id="IPR008948">
    <property type="entry name" value="L-Aspartase-like"/>
</dbReference>
<name>A0ABX7S4G1_9BACT</name>
<organism evidence="2 3">
    <name type="scientific">Thermosipho ferrireducens</name>
    <dbReference type="NCBI Taxonomy" id="2571116"/>
    <lineage>
        <taxon>Bacteria</taxon>
        <taxon>Thermotogati</taxon>
        <taxon>Thermotogota</taxon>
        <taxon>Thermotogae</taxon>
        <taxon>Thermotogales</taxon>
        <taxon>Fervidobacteriaceae</taxon>
        <taxon>Thermosipho</taxon>
    </lineage>
</organism>
<dbReference type="PROSITE" id="PS00163">
    <property type="entry name" value="FUMARATE_LYASES"/>
    <property type="match status" value="1"/>
</dbReference>
<dbReference type="Proteomes" id="UP000671862">
    <property type="component" value="Chromosome"/>
</dbReference>
<dbReference type="RefSeq" id="WP_207566054.1">
    <property type="nucleotide sequence ID" value="NZ_CP071446.1"/>
</dbReference>
<evidence type="ECO:0000259" key="1">
    <source>
        <dbReference type="Pfam" id="PF00206"/>
    </source>
</evidence>
<accession>A0ABX7S4G1</accession>
<dbReference type="EMBL" id="CP071446">
    <property type="protein sequence ID" value="QTA37329.1"/>
    <property type="molecule type" value="Genomic_DNA"/>
</dbReference>
<dbReference type="Gene3D" id="1.10.275.10">
    <property type="entry name" value="Fumarase/aspartase (N-terminal domain)"/>
    <property type="match status" value="1"/>
</dbReference>
<reference evidence="2 3" key="1">
    <citation type="submission" date="2021-03" db="EMBL/GenBank/DDBJ databases">
        <title>Thermosipho ferrireducens sp.nov., an anaerobic thermophilic iron-reducing bacterium isolated from a deep-sea hydrothermal sulfide deposits.</title>
        <authorList>
            <person name="Zeng X."/>
            <person name="Chen Y."/>
            <person name="Shao Z."/>
        </authorList>
    </citation>
    <scope>NUCLEOTIDE SEQUENCE [LARGE SCALE GENOMIC DNA]</scope>
    <source>
        <strain evidence="2 3">JL129W03</strain>
    </source>
</reference>
<evidence type="ECO:0000313" key="3">
    <source>
        <dbReference type="Proteomes" id="UP000671862"/>
    </source>
</evidence>
<dbReference type="InterPro" id="IPR020557">
    <property type="entry name" value="Fumarate_lyase_CS"/>
</dbReference>
<feature type="domain" description="Fumarate lyase N-terminal" evidence="1">
    <location>
        <begin position="9"/>
        <end position="335"/>
    </location>
</feature>
<proteinExistence type="predicted"/>
<evidence type="ECO:0000313" key="2">
    <source>
        <dbReference type="EMBL" id="QTA37329.1"/>
    </source>
</evidence>
<dbReference type="Gene3D" id="1.20.200.10">
    <property type="entry name" value="Fumarase/aspartase (Central domain)"/>
    <property type="match status" value="1"/>
</dbReference>
<dbReference type="InterPro" id="IPR024083">
    <property type="entry name" value="Fumarase/histidase_N"/>
</dbReference>
<dbReference type="InterPro" id="IPR022761">
    <property type="entry name" value="Fumarate_lyase_N"/>
</dbReference>
<gene>
    <name evidence="2" type="ORF">JYK00_06195</name>
</gene>
<dbReference type="SUPFAM" id="SSF48557">
    <property type="entry name" value="L-aspartase-like"/>
    <property type="match status" value="1"/>
</dbReference>
<keyword evidence="3" id="KW-1185">Reference proteome</keyword>
<sequence length="458" mass="51009">MRKEKDYLGEVELPDNAFYGINSKRATENFPTTGEQFDEKFIWAYFMIKKAAAILNKELGYLPENIANAITQACDEWETLKKSIIVDPLSGGAGTAVNMNINEIIANRASQILGKELGSYFVNPFDHVNLHQSTNDTFPTAGKIAVILRLRELIQAVIKLQEIIQKKEKEYYTIRKVGRTQLMDGPPIMLGQEFGAWADALARDRWRLNKVEERIRSVNLGGTAIGTGVGAPKDYILKIVEITRQVTGVKIAKAENLIDMTQNLDVFSEIHGLLKSAAVNLYKISNDIRLLSSGPHTAIGELIPPPVQIGSSIMPGKINPVIPEYVMQLSHVVFGNDVIVTSACSLGNLELNQFVPIIVHYTLKSLYFLKNACDALTKYIDKIEVNHQKCEKNLESSFSNLTPLIKIFGYDIVSAAVKQAKWDIEKTLKILAKKSGISESELRKKLNVQKMTGLGFNL</sequence>
<dbReference type="PRINTS" id="PR00149">
    <property type="entry name" value="FUMRATELYASE"/>
</dbReference>
<dbReference type="PANTHER" id="PTHR42696">
    <property type="entry name" value="ASPARTATE AMMONIA-LYASE"/>
    <property type="match status" value="1"/>
</dbReference>